<dbReference type="Proteomes" id="UP000198727">
    <property type="component" value="Unassembled WGS sequence"/>
</dbReference>
<dbReference type="AlphaFoldDB" id="A0A1I5L1V9"/>
<organism evidence="1 2">
    <name type="scientific">Amycolatopsis arida</name>
    <dbReference type="NCBI Taxonomy" id="587909"/>
    <lineage>
        <taxon>Bacteria</taxon>
        <taxon>Bacillati</taxon>
        <taxon>Actinomycetota</taxon>
        <taxon>Actinomycetes</taxon>
        <taxon>Pseudonocardiales</taxon>
        <taxon>Pseudonocardiaceae</taxon>
        <taxon>Amycolatopsis</taxon>
    </lineage>
</organism>
<accession>A0A1I5L1V9</accession>
<evidence type="ECO:0000313" key="2">
    <source>
        <dbReference type="Proteomes" id="UP000198727"/>
    </source>
</evidence>
<keyword evidence="2" id="KW-1185">Reference proteome</keyword>
<proteinExistence type="predicted"/>
<reference evidence="2" key="1">
    <citation type="submission" date="2016-10" db="EMBL/GenBank/DDBJ databases">
        <authorList>
            <person name="Varghese N."/>
            <person name="Submissions S."/>
        </authorList>
    </citation>
    <scope>NUCLEOTIDE SEQUENCE [LARGE SCALE GENOMIC DNA]</scope>
    <source>
        <strain evidence="2">CGMCC 4.5579</strain>
    </source>
</reference>
<dbReference type="EMBL" id="FOWW01000001">
    <property type="protein sequence ID" value="SFO91142.1"/>
    <property type="molecule type" value="Genomic_DNA"/>
</dbReference>
<sequence>MEVWSRSKGKFCFRIAPRGGYLTLEVPEVYLAKGDDHAIQVAVAEKGSTKHYDVARNGWTSIGEGTDPDNGPATLLEIRAAA</sequence>
<name>A0A1I5L1V9_9PSEU</name>
<dbReference type="STRING" id="587909.SAMN05421810_101368"/>
<evidence type="ECO:0000313" key="1">
    <source>
        <dbReference type="EMBL" id="SFO91142.1"/>
    </source>
</evidence>
<gene>
    <name evidence="1" type="ORF">SAMN05421810_101368</name>
</gene>
<protein>
    <submittedName>
        <fullName evidence="1">Uncharacterized protein</fullName>
    </submittedName>
</protein>